<dbReference type="AlphaFoldDB" id="A0A8H6TSA0"/>
<dbReference type="CDD" id="cd00537">
    <property type="entry name" value="MTHFR"/>
    <property type="match status" value="1"/>
</dbReference>
<comment type="similarity">
    <text evidence="3">Belongs to the methylenetetrahydrofolate reductase family.</text>
</comment>
<evidence type="ECO:0000259" key="9">
    <source>
        <dbReference type="Pfam" id="PF21895"/>
    </source>
</evidence>
<evidence type="ECO:0000256" key="6">
    <source>
        <dbReference type="ARBA" id="ARBA00022857"/>
    </source>
</evidence>
<dbReference type="InterPro" id="IPR004621">
    <property type="entry name" value="Fadh2_euk"/>
</dbReference>
<dbReference type="PANTHER" id="PTHR45754:SF1">
    <property type="entry name" value="METHYLENETETRAHYDROFOLATE REDUCTASE 1"/>
    <property type="match status" value="1"/>
</dbReference>
<dbReference type="InterPro" id="IPR053806">
    <property type="entry name" value="MTHFR_C"/>
</dbReference>
<gene>
    <name evidence="10" type="ORF">HMN09_00018000</name>
</gene>
<accession>A0A8H6TSA0</accession>
<dbReference type="Gene3D" id="3.20.20.220">
    <property type="match status" value="1"/>
</dbReference>
<comment type="pathway">
    <text evidence="2 8">One-carbon metabolism; tetrahydrofolate interconversion.</text>
</comment>
<evidence type="ECO:0000256" key="8">
    <source>
        <dbReference type="RuleBase" id="RU004254"/>
    </source>
</evidence>
<dbReference type="GO" id="GO:0035999">
    <property type="term" value="P:tetrahydrofolate interconversion"/>
    <property type="evidence" value="ECO:0007669"/>
    <property type="project" value="UniProtKB-UniPathway"/>
</dbReference>
<keyword evidence="11" id="KW-1185">Reference proteome</keyword>
<keyword evidence="7" id="KW-0560">Oxidoreductase</keyword>
<dbReference type="Proteomes" id="UP000613580">
    <property type="component" value="Unassembled WGS sequence"/>
</dbReference>
<dbReference type="OrthoDB" id="16284at2759"/>
<comment type="cofactor">
    <cofactor evidence="1">
        <name>FAD</name>
        <dbReference type="ChEBI" id="CHEBI:57692"/>
    </cofactor>
</comment>
<keyword evidence="6" id="KW-0521">NADP</keyword>
<evidence type="ECO:0000313" key="10">
    <source>
        <dbReference type="EMBL" id="KAF7322401.1"/>
    </source>
</evidence>
<comment type="caution">
    <text evidence="10">The sequence shown here is derived from an EMBL/GenBank/DDBJ whole genome shotgun (WGS) entry which is preliminary data.</text>
</comment>
<dbReference type="GO" id="GO:0005829">
    <property type="term" value="C:cytosol"/>
    <property type="evidence" value="ECO:0007669"/>
    <property type="project" value="TreeGrafter"/>
</dbReference>
<protein>
    <submittedName>
        <fullName evidence="10">Methylenetetrahydrofolate reductase</fullName>
    </submittedName>
</protein>
<name>A0A8H6TSA0_MYCCL</name>
<dbReference type="GO" id="GO:0071949">
    <property type="term" value="F:FAD binding"/>
    <property type="evidence" value="ECO:0007669"/>
    <property type="project" value="TreeGrafter"/>
</dbReference>
<dbReference type="InterPro" id="IPR003171">
    <property type="entry name" value="Mehydrof_redctse-like"/>
</dbReference>
<keyword evidence="5" id="KW-0274">FAD</keyword>
<dbReference type="GO" id="GO:0009086">
    <property type="term" value="P:methionine biosynthetic process"/>
    <property type="evidence" value="ECO:0007669"/>
    <property type="project" value="TreeGrafter"/>
</dbReference>
<dbReference type="UniPathway" id="UPA00193"/>
<dbReference type="EMBL" id="JACAZE010000001">
    <property type="protein sequence ID" value="KAF7322401.1"/>
    <property type="molecule type" value="Genomic_DNA"/>
</dbReference>
<evidence type="ECO:0000256" key="1">
    <source>
        <dbReference type="ARBA" id="ARBA00001974"/>
    </source>
</evidence>
<feature type="domain" description="MTHFR SAM-binding regulatory" evidence="9">
    <location>
        <begin position="353"/>
        <end position="599"/>
    </location>
</feature>
<dbReference type="InterPro" id="IPR029041">
    <property type="entry name" value="FAD-linked_oxidoreductase-like"/>
</dbReference>
<dbReference type="FunFam" id="3.20.20.220:FF:000002">
    <property type="entry name" value="Methylenetetrahydrofolate reductase"/>
    <property type="match status" value="1"/>
</dbReference>
<evidence type="ECO:0000256" key="4">
    <source>
        <dbReference type="ARBA" id="ARBA00022630"/>
    </source>
</evidence>
<dbReference type="GO" id="GO:0004489">
    <property type="term" value="F:methylenetetrahydrofolate reductase [NAD(P)H] activity"/>
    <property type="evidence" value="ECO:0007669"/>
    <property type="project" value="InterPro"/>
</dbReference>
<evidence type="ECO:0000256" key="5">
    <source>
        <dbReference type="ARBA" id="ARBA00022827"/>
    </source>
</evidence>
<evidence type="ECO:0000256" key="2">
    <source>
        <dbReference type="ARBA" id="ARBA00004777"/>
    </source>
</evidence>
<dbReference type="PANTHER" id="PTHR45754">
    <property type="entry name" value="METHYLENETETRAHYDROFOLATE REDUCTASE"/>
    <property type="match status" value="1"/>
</dbReference>
<evidence type="ECO:0000313" key="11">
    <source>
        <dbReference type="Proteomes" id="UP000613580"/>
    </source>
</evidence>
<reference evidence="10" key="1">
    <citation type="submission" date="2020-05" db="EMBL/GenBank/DDBJ databases">
        <title>Mycena genomes resolve the evolution of fungal bioluminescence.</title>
        <authorList>
            <person name="Tsai I.J."/>
        </authorList>
    </citation>
    <scope>NUCLEOTIDE SEQUENCE</scope>
    <source>
        <strain evidence="10">110903Hualien_Pintung</strain>
    </source>
</reference>
<dbReference type="SUPFAM" id="SSF51730">
    <property type="entry name" value="FAD-linked oxidoreductase"/>
    <property type="match status" value="1"/>
</dbReference>
<proteinExistence type="inferred from homology"/>
<evidence type="ECO:0000256" key="3">
    <source>
        <dbReference type="ARBA" id="ARBA00006743"/>
    </source>
</evidence>
<sequence>MKLTEKIQALKPSRPFFTLEFFPPRTDQGFENLLPRISRLSALNPLAISITWGAGGSTKERTLELAGVSQEEYGLDTILHLTCTNMVQGMIDEALQEAKQRGITNILALRGDPPRGEEEWTPIDPRFKNGTDLVKYIRSNPDYTSHFCVGVAAYPDGHTGQLDDERAEIEYLKLKVDAGADFIVTQLFYDVDGYFQWEKKVREAGITVPIIPGIMPIQTYASFLRLTKLTGARVPESVLQALEPICNDDQLVKEYGVTLAIEMIKRLTEEGQVRGVHISTLNLEKSVQRVIEDLKWSEIPSSPLINHNKLIEEIPQLNDLTITPSTAATSATLGLANLPIAVETEAGRGELNNASSWDDFPNGRFGDFKSPAFGSTDLWGGPAIGPADVLRHCGHPKTHADLTTIFLDYLHSRIPITPFSPTALSPESLSIMPHLERLTKAGWWTVGSQPAVDGARSDDPVVGWGPRAGYVFQKGFVEFFCTEAEVDRIEQKALDVGWVHWFAGNKKGECRGNVPENGRNAVTWGVFPGQEIVQTTIIERESFLTWKEEAFSIWADWASLYRPGSTERKLLEDVADERWLVSVVHHDYRDPKALWTFVLDA</sequence>
<organism evidence="10 11">
    <name type="scientific">Mycena chlorophos</name>
    <name type="common">Agaric fungus</name>
    <name type="synonym">Agaricus chlorophos</name>
    <dbReference type="NCBI Taxonomy" id="658473"/>
    <lineage>
        <taxon>Eukaryota</taxon>
        <taxon>Fungi</taxon>
        <taxon>Dikarya</taxon>
        <taxon>Basidiomycota</taxon>
        <taxon>Agaricomycotina</taxon>
        <taxon>Agaricomycetes</taxon>
        <taxon>Agaricomycetidae</taxon>
        <taxon>Agaricales</taxon>
        <taxon>Marasmiineae</taxon>
        <taxon>Mycenaceae</taxon>
        <taxon>Mycena</taxon>
    </lineage>
</organism>
<dbReference type="Pfam" id="PF02219">
    <property type="entry name" value="MTHFR"/>
    <property type="match status" value="1"/>
</dbReference>
<evidence type="ECO:0000256" key="7">
    <source>
        <dbReference type="ARBA" id="ARBA00023002"/>
    </source>
</evidence>
<dbReference type="Pfam" id="PF21895">
    <property type="entry name" value="MTHFR_C"/>
    <property type="match status" value="1"/>
</dbReference>
<dbReference type="NCBIfam" id="TIGR00677">
    <property type="entry name" value="fadh2_euk"/>
    <property type="match status" value="1"/>
</dbReference>
<keyword evidence="4" id="KW-0285">Flavoprotein</keyword>